<evidence type="ECO:0008006" key="3">
    <source>
        <dbReference type="Google" id="ProtNLM"/>
    </source>
</evidence>
<evidence type="ECO:0000256" key="1">
    <source>
        <dbReference type="SAM" id="SignalP"/>
    </source>
</evidence>
<feature type="chain" id="PRO_5004213957" description="Bacteroidetes-specific membrane protein" evidence="1">
    <location>
        <begin position="22"/>
        <end position="314"/>
    </location>
</feature>
<dbReference type="EMBL" id="DQ295240">
    <property type="protein sequence ID" value="ABC25361.1"/>
    <property type="molecule type" value="Genomic_DNA"/>
</dbReference>
<keyword evidence="1" id="KW-0732">Signal</keyword>
<proteinExistence type="predicted"/>
<dbReference type="InterPro" id="IPR019861">
    <property type="entry name" value="PorP/SprF_Bacteroidetes"/>
</dbReference>
<dbReference type="Pfam" id="PF11751">
    <property type="entry name" value="PorP_SprF"/>
    <property type="match status" value="1"/>
</dbReference>
<feature type="signal peptide" evidence="1">
    <location>
        <begin position="1"/>
        <end position="21"/>
    </location>
</feature>
<name>Q2PY66_9BACT</name>
<protein>
    <recommendedName>
        <fullName evidence="3">Bacteroidetes-specific membrane protein</fullName>
    </recommendedName>
</protein>
<organism evidence="2">
    <name type="scientific">uncultured marine bacterium Ant29B7</name>
    <dbReference type="NCBI Taxonomy" id="360426"/>
    <lineage>
        <taxon>Bacteria</taxon>
        <taxon>environmental samples</taxon>
    </lineage>
</organism>
<dbReference type="AlphaFoldDB" id="Q2PY66"/>
<reference evidence="2" key="1">
    <citation type="journal article" date="2006" name="Appl. Environ. Microbiol.">
        <title>Comparative genomics of DNA fragments from six Antarctic marine planktonic bacteria.</title>
        <authorList>
            <person name="Grzymski J.J."/>
            <person name="Carter B.J."/>
            <person name="DeLong E.F."/>
            <person name="Feldman R.A."/>
            <person name="Ghadiri A."/>
            <person name="Murray A.E."/>
        </authorList>
    </citation>
    <scope>NUCLEOTIDE SEQUENCE</scope>
</reference>
<sequence length="314" mass="34311">MTLRQTFFSGVLICISSAAFAQQDVQFTQYYNNKIGFNPGVAGYSDAICLNLGNRSQWVGFDDAPVSQAINANIPLSILHGGLLVSIVNDQIGVFQDISAALGYAYQMDLGAGKLGIGLAIDFRNKNVKTANWIYPDGTAGASDPSILRAGDAMTPELNFGMHYGTPLWYAGLSTSRMLQSEARFPGQTARYKSKMHYYLTGGMHIELPNSGITISPSTLLKSDLNSNLTVDLSLTAELRGKIFAGLGYRNQDALSLMMGYQIMPDLRACYSYDITTSPLAAYSSGSHEVFFNYCFNIEVKPRINGSYRNPIFL</sequence>
<dbReference type="NCBIfam" id="TIGR03519">
    <property type="entry name" value="T9SS_PorP_fam"/>
    <property type="match status" value="1"/>
</dbReference>
<accession>Q2PY66</accession>
<evidence type="ECO:0000313" key="2">
    <source>
        <dbReference type="EMBL" id="ABC25361.1"/>
    </source>
</evidence>